<comment type="similarity">
    <text evidence="1">Belongs to the outer membrane factor (OMF) (TC 1.B.17) family.</text>
</comment>
<proteinExistence type="inferred from homology"/>
<protein>
    <submittedName>
        <fullName evidence="2">TolC family protein</fullName>
    </submittedName>
</protein>
<dbReference type="PANTHER" id="PTHR30203">
    <property type="entry name" value="OUTER MEMBRANE CATION EFFLUX PROTEIN"/>
    <property type="match status" value="1"/>
</dbReference>
<evidence type="ECO:0000256" key="1">
    <source>
        <dbReference type="ARBA" id="ARBA00007613"/>
    </source>
</evidence>
<evidence type="ECO:0000313" key="3">
    <source>
        <dbReference type="Proteomes" id="UP000703295"/>
    </source>
</evidence>
<dbReference type="Proteomes" id="UP000703295">
    <property type="component" value="Unassembled WGS sequence"/>
</dbReference>
<dbReference type="Pfam" id="PF02321">
    <property type="entry name" value="OEP"/>
    <property type="match status" value="1"/>
</dbReference>
<evidence type="ECO:0000313" key="2">
    <source>
        <dbReference type="EMBL" id="MBM6758559.1"/>
    </source>
</evidence>
<keyword evidence="3" id="KW-1185">Reference proteome</keyword>
<dbReference type="SUPFAM" id="SSF56954">
    <property type="entry name" value="Outer membrane efflux proteins (OEP)"/>
    <property type="match status" value="1"/>
</dbReference>
<gene>
    <name evidence="2" type="ORF">H6A31_07685</name>
</gene>
<accession>A0ABS2EVH3</accession>
<reference evidence="2 3" key="1">
    <citation type="journal article" date="2021" name="Sci. Rep.">
        <title>The distribution of antibiotic resistance genes in chicken gut microbiota commensals.</title>
        <authorList>
            <person name="Juricova H."/>
            <person name="Matiasovicova J."/>
            <person name="Kubasova T."/>
            <person name="Cejkova D."/>
            <person name="Rychlik I."/>
        </authorList>
    </citation>
    <scope>NUCLEOTIDE SEQUENCE [LARGE SCALE GENOMIC DNA]</scope>
    <source>
        <strain evidence="2 3">An801</strain>
    </source>
</reference>
<name>A0ABS2EVH3_9BACE</name>
<dbReference type="InterPro" id="IPR010131">
    <property type="entry name" value="MdtP/NodT-like"/>
</dbReference>
<dbReference type="EMBL" id="JACJJW010000017">
    <property type="protein sequence ID" value="MBM6758559.1"/>
    <property type="molecule type" value="Genomic_DNA"/>
</dbReference>
<sequence>MVLFSKKIVLLGLLIWKASTGFCQTVELTLQEADSLFLARNIDLLAEKCNISMADAAITQAKLYQNPVISLEENVYNRLSHRYFDFGRESEQQVNVDQLISIAGQHSNVVKEARSGHDVAVARFEELLRNLRAELHQTFVKLYFAQRNMKIYQNEIVSLRTTLDQLIAQEKKGNISRIETARIQALLLSVRREQNEFLENVSSLQGRLRLLMAMPSSMNLTAVFNPDPAVLPDVSECDRLLTDSLMQRSDVLMALHQTEQAKAALKVSKSQAWPEVHITGQYDRNAGYFPNYFAVGVSLSVPIFNHNQGHIRSAKARIVQCEQNYTGTLEKAQNEVVVAKENFLRSLSLEKSVSDNFDKENIQNLFQSVNENYRKRNISLLEFVDFYKTYKEAMLEVSTVREKVYLTAEELNKAAGREVVKY</sequence>
<dbReference type="RefSeq" id="WP_204475740.1">
    <property type="nucleotide sequence ID" value="NZ_JACJJW010000017.1"/>
</dbReference>
<dbReference type="Gene3D" id="1.20.1600.10">
    <property type="entry name" value="Outer membrane efflux proteins (OEP)"/>
    <property type="match status" value="1"/>
</dbReference>
<dbReference type="PANTHER" id="PTHR30203:SF23">
    <property type="entry name" value="OUTER MEMBRANE EFFLUX PROTEIN"/>
    <property type="match status" value="1"/>
</dbReference>
<comment type="caution">
    <text evidence="2">The sequence shown here is derived from an EMBL/GenBank/DDBJ whole genome shotgun (WGS) entry which is preliminary data.</text>
</comment>
<dbReference type="InterPro" id="IPR003423">
    <property type="entry name" value="OMP_efflux"/>
</dbReference>
<organism evidence="2 3">
    <name type="scientific">Bacteroides mediterraneensis</name>
    <dbReference type="NCBI Taxonomy" id="1841856"/>
    <lineage>
        <taxon>Bacteria</taxon>
        <taxon>Pseudomonadati</taxon>
        <taxon>Bacteroidota</taxon>
        <taxon>Bacteroidia</taxon>
        <taxon>Bacteroidales</taxon>
        <taxon>Bacteroidaceae</taxon>
        <taxon>Bacteroides</taxon>
    </lineage>
</organism>